<feature type="domain" description="CCHC-type" evidence="5">
    <location>
        <begin position="176"/>
        <end position="191"/>
    </location>
</feature>
<dbReference type="InterPro" id="IPR032567">
    <property type="entry name" value="RTL1-rel"/>
</dbReference>
<sequence length="1018" mass="118229">MEWWEPTLRDYLDNEEPEAETTRIFGDYDNFEELLKTAFGDPDEIRTATRKLKALKQTGSAQHYAREFRRIATLIDWDDDSQMELFYDGLREDVKDEIAKEDRPDDFDRFVEKAIKIDNRLYARKLERGGKGTSYRNNPPRRYQANTGRRRNGSTAYGTHSGPMELDATGKEKGKKCYNCGKTGHFANKCRAPKKQWKPVAEGKGISTAYREDLPVRNISMTNSEEYFSDTDRFMNYDEPTSDEDWNFGTQPVPEEEEEDLEMTRSEIEANADVVLETPPNERRDFRITHLDMRKAFTQVPMLPPGPTSDYVIDGRSRFKNGELDMVVIHGTDVSDPTVLMALLDDEETWTHENPRITEFGPMHRDHATLSWASCPFNSCRRHLWKKLEYRMFPSCDPQNEIFDEYELRHWKIEERRRDFISLTKNPEGDYYVEDENAYTIRAMSSRYENGGNSVPASSSPSPNSIDIAGGSSDHQESSNMLTQSRQQRRKEERRERKEQEEKSGNDSRRRHDEHLTFDILIKGTKVRAMLDSGALGNYISPNLVNRLRLPWKKKDEPYRLTNVEGNDVQYGQGIVDQETAQLPVSIFGTNHALSLDITVISKHDVILGLPWLRASNPRVNWRTGQLQWDTPRCDYDSGSGQKKKAPQSNQDRSRGIYVIARESKASTTEIPEEYSKYSKLFSGELETGLPEHSRWDHEIKLQPGTEPTFNKIYPQNPEQDKALKEYLEEMLQKGYIRPSESPAGYPILWVPKKNGKLRPCIDYRQLNKITIKNRYPLPLIAEIRDKLGQAKWFTTLDLKGAYNLIRMAKGHEWKTAFRTTRGHFEYLVMPFGLTNAPATFQTMIDSVLRKQLDKFVVVYLDDILIYSDTLEEHKKHAHEVLQTLQSNNLLVEGTKSQFHQHKVEFLGYEITPGQIRMSPSKIEDVRNWPAPTEVRGFLGFANFYRRFIRGFGEITIPLTNLTKKDNEFQWTEKEANAFRERILDEPTMHLEGSSDNETTKDDYIQSPSSRRNFMDRN</sequence>
<keyword evidence="3" id="KW-0479">Metal-binding</keyword>
<evidence type="ECO:0000313" key="7">
    <source>
        <dbReference type="EMBL" id="OAA35974.1"/>
    </source>
</evidence>
<accession>A0A166XME5</accession>
<dbReference type="Gene3D" id="3.10.10.10">
    <property type="entry name" value="HIV Type 1 Reverse Transcriptase, subunit A, domain 1"/>
    <property type="match status" value="1"/>
</dbReference>
<dbReference type="InterPro" id="IPR001878">
    <property type="entry name" value="Znf_CCHC"/>
</dbReference>
<comment type="caution">
    <text evidence="7">The sequence shown here is derived from an EMBL/GenBank/DDBJ whole genome shotgun (WGS) entry which is preliminary data.</text>
</comment>
<dbReference type="Pfam" id="PF00078">
    <property type="entry name" value="RVT_1"/>
    <property type="match status" value="1"/>
</dbReference>
<dbReference type="Pfam" id="PF13650">
    <property type="entry name" value="Asp_protease_2"/>
    <property type="match status" value="1"/>
</dbReference>
<dbReference type="SUPFAM" id="SSF50630">
    <property type="entry name" value="Acid proteases"/>
    <property type="match status" value="1"/>
</dbReference>
<evidence type="ECO:0000256" key="1">
    <source>
        <dbReference type="ARBA" id="ARBA00004173"/>
    </source>
</evidence>
<dbReference type="SUPFAM" id="SSF56672">
    <property type="entry name" value="DNA/RNA polymerases"/>
    <property type="match status" value="1"/>
</dbReference>
<gene>
    <name evidence="7" type="ORF">BBO_08399</name>
</gene>
<dbReference type="SMART" id="SM00343">
    <property type="entry name" value="ZnF_C2HC"/>
    <property type="match status" value="1"/>
</dbReference>
<dbReference type="PROSITE" id="PS50878">
    <property type="entry name" value="RT_POL"/>
    <property type="match status" value="1"/>
</dbReference>
<protein>
    <submittedName>
        <fullName evidence="7">Pol protein</fullName>
    </submittedName>
</protein>
<name>A0A166XME5_9HYPO</name>
<comment type="subcellular location">
    <subcellularLocation>
        <location evidence="1">Mitochondrion</location>
    </subcellularLocation>
</comment>
<dbReference type="Pfam" id="PF03732">
    <property type="entry name" value="Retrotrans_gag"/>
    <property type="match status" value="1"/>
</dbReference>
<dbReference type="FunFam" id="3.30.70.270:FF:000020">
    <property type="entry name" value="Transposon Tf2-6 polyprotein-like Protein"/>
    <property type="match status" value="1"/>
</dbReference>
<keyword evidence="2" id="KW-0496">Mitochondrion</keyword>
<dbReference type="InterPro" id="IPR000477">
    <property type="entry name" value="RT_dom"/>
</dbReference>
<dbReference type="PROSITE" id="PS50158">
    <property type="entry name" value="ZF_CCHC"/>
    <property type="match status" value="1"/>
</dbReference>
<evidence type="ECO:0000256" key="3">
    <source>
        <dbReference type="PROSITE-ProRule" id="PRU00047"/>
    </source>
</evidence>
<dbReference type="CDD" id="cd00303">
    <property type="entry name" value="retropepsin_like"/>
    <property type="match status" value="1"/>
</dbReference>
<dbReference type="PANTHER" id="PTHR15503:SF22">
    <property type="entry name" value="TRANSPOSON TY3-I GAG POLYPROTEIN"/>
    <property type="match status" value="1"/>
</dbReference>
<dbReference type="Gene3D" id="4.10.60.10">
    <property type="entry name" value="Zinc finger, CCHC-type"/>
    <property type="match status" value="1"/>
</dbReference>
<keyword evidence="8" id="KW-1185">Reference proteome</keyword>
<keyword evidence="3" id="KW-0863">Zinc-finger</keyword>
<dbReference type="GO" id="GO:0008270">
    <property type="term" value="F:zinc ion binding"/>
    <property type="evidence" value="ECO:0007669"/>
    <property type="project" value="UniProtKB-KW"/>
</dbReference>
<dbReference type="CDD" id="cd01647">
    <property type="entry name" value="RT_LTR"/>
    <property type="match status" value="1"/>
</dbReference>
<dbReference type="Pfam" id="PF00098">
    <property type="entry name" value="zf-CCHC"/>
    <property type="match status" value="1"/>
</dbReference>
<dbReference type="InterPro" id="IPR043128">
    <property type="entry name" value="Rev_trsase/Diguanyl_cyclase"/>
</dbReference>
<evidence type="ECO:0000313" key="8">
    <source>
        <dbReference type="Proteomes" id="UP000076863"/>
    </source>
</evidence>
<reference evidence="7 8" key="1">
    <citation type="journal article" date="2016" name="Genome Biol. Evol.">
        <title>Divergent and convergent evolution of fungal pathogenicity.</title>
        <authorList>
            <person name="Shang Y."/>
            <person name="Xiao G."/>
            <person name="Zheng P."/>
            <person name="Cen K."/>
            <person name="Zhan S."/>
            <person name="Wang C."/>
        </authorList>
    </citation>
    <scope>NUCLEOTIDE SEQUENCE [LARGE SCALE GENOMIC DNA]</scope>
    <source>
        <strain evidence="7 8">RCEF 3172</strain>
    </source>
</reference>
<evidence type="ECO:0000259" key="5">
    <source>
        <dbReference type="PROSITE" id="PS50158"/>
    </source>
</evidence>
<evidence type="ECO:0000259" key="6">
    <source>
        <dbReference type="PROSITE" id="PS50878"/>
    </source>
</evidence>
<feature type="compositionally biased region" description="Basic and acidic residues" evidence="4">
    <location>
        <begin position="490"/>
        <end position="511"/>
    </location>
</feature>
<dbReference type="InterPro" id="IPR036875">
    <property type="entry name" value="Znf_CCHC_sf"/>
</dbReference>
<dbReference type="Proteomes" id="UP000076863">
    <property type="component" value="Unassembled WGS sequence"/>
</dbReference>
<feature type="region of interest" description="Disordered" evidence="4">
    <location>
        <begin position="631"/>
        <end position="654"/>
    </location>
</feature>
<dbReference type="InterPro" id="IPR043502">
    <property type="entry name" value="DNA/RNA_pol_sf"/>
</dbReference>
<feature type="region of interest" description="Disordered" evidence="4">
    <location>
        <begin position="128"/>
        <end position="172"/>
    </location>
</feature>
<dbReference type="InterPro" id="IPR005162">
    <property type="entry name" value="Retrotrans_gag_dom"/>
</dbReference>
<dbReference type="PANTHER" id="PTHR15503">
    <property type="entry name" value="LDOC1 RELATED"/>
    <property type="match status" value="1"/>
</dbReference>
<keyword evidence="3" id="KW-0862">Zinc</keyword>
<proteinExistence type="predicted"/>
<dbReference type="Gene3D" id="3.30.70.270">
    <property type="match status" value="2"/>
</dbReference>
<evidence type="ECO:0000256" key="4">
    <source>
        <dbReference type="SAM" id="MobiDB-lite"/>
    </source>
</evidence>
<organism evidence="7 8">
    <name type="scientific">Beauveria brongniartii RCEF 3172</name>
    <dbReference type="NCBI Taxonomy" id="1081107"/>
    <lineage>
        <taxon>Eukaryota</taxon>
        <taxon>Fungi</taxon>
        <taxon>Dikarya</taxon>
        <taxon>Ascomycota</taxon>
        <taxon>Pezizomycotina</taxon>
        <taxon>Sordariomycetes</taxon>
        <taxon>Hypocreomycetidae</taxon>
        <taxon>Hypocreales</taxon>
        <taxon>Cordycipitaceae</taxon>
        <taxon>Beauveria</taxon>
        <taxon>Beauveria brongniartii</taxon>
    </lineage>
</organism>
<dbReference type="GO" id="GO:0003676">
    <property type="term" value="F:nucleic acid binding"/>
    <property type="evidence" value="ECO:0007669"/>
    <property type="project" value="InterPro"/>
</dbReference>
<dbReference type="Gene3D" id="2.40.70.10">
    <property type="entry name" value="Acid Proteases"/>
    <property type="match status" value="1"/>
</dbReference>
<dbReference type="GO" id="GO:0005739">
    <property type="term" value="C:mitochondrion"/>
    <property type="evidence" value="ECO:0007669"/>
    <property type="project" value="UniProtKB-SubCell"/>
</dbReference>
<feature type="region of interest" description="Disordered" evidence="4">
    <location>
        <begin position="984"/>
        <end position="1018"/>
    </location>
</feature>
<feature type="compositionally biased region" description="Low complexity" evidence="4">
    <location>
        <begin position="450"/>
        <end position="465"/>
    </location>
</feature>
<feature type="domain" description="Reverse transcriptase" evidence="6">
    <location>
        <begin position="732"/>
        <end position="911"/>
    </location>
</feature>
<feature type="region of interest" description="Disordered" evidence="4">
    <location>
        <begin position="449"/>
        <end position="511"/>
    </location>
</feature>
<dbReference type="EMBL" id="AZHA01000038">
    <property type="protein sequence ID" value="OAA35974.1"/>
    <property type="molecule type" value="Genomic_DNA"/>
</dbReference>
<dbReference type="SUPFAM" id="SSF57756">
    <property type="entry name" value="Retrovirus zinc finger-like domains"/>
    <property type="match status" value="1"/>
</dbReference>
<evidence type="ECO:0000256" key="2">
    <source>
        <dbReference type="ARBA" id="ARBA00023128"/>
    </source>
</evidence>
<dbReference type="InterPro" id="IPR021109">
    <property type="entry name" value="Peptidase_aspartic_dom_sf"/>
</dbReference>
<dbReference type="AlphaFoldDB" id="A0A166XME5"/>
<dbReference type="OrthoDB" id="5152741at2759"/>